<reference evidence="8 9" key="1">
    <citation type="submission" date="2019-03" db="EMBL/GenBank/DDBJ databases">
        <title>Genomic Encyclopedia of Type Strains, Phase IV (KMG-IV): sequencing the most valuable type-strain genomes for metagenomic binning, comparative biology and taxonomic classification.</title>
        <authorList>
            <person name="Goeker M."/>
        </authorList>
    </citation>
    <scope>NUCLEOTIDE SEQUENCE [LARGE SCALE GENOMIC DNA]</scope>
    <source>
        <strain evidence="8 9">DSM 12121</strain>
    </source>
</reference>
<name>A0A4R6DXH9_9RHOO</name>
<dbReference type="InterPro" id="IPR036866">
    <property type="entry name" value="RibonucZ/Hydroxyglut_hydro"/>
</dbReference>
<dbReference type="Pfam" id="PF12706">
    <property type="entry name" value="Lactamase_B_2"/>
    <property type="match status" value="1"/>
</dbReference>
<organism evidence="8 9">
    <name type="scientific">Azoarcus indigens</name>
    <dbReference type="NCBI Taxonomy" id="29545"/>
    <lineage>
        <taxon>Bacteria</taxon>
        <taxon>Pseudomonadati</taxon>
        <taxon>Pseudomonadota</taxon>
        <taxon>Betaproteobacteria</taxon>
        <taxon>Rhodocyclales</taxon>
        <taxon>Zoogloeaceae</taxon>
        <taxon>Azoarcus</taxon>
    </lineage>
</organism>
<dbReference type="OrthoDB" id="9778305at2"/>
<comment type="caution">
    <text evidence="8">The sequence shown here is derived from an EMBL/GenBank/DDBJ whole genome shotgun (WGS) entry which is preliminary data.</text>
</comment>
<protein>
    <recommendedName>
        <fullName evidence="3 6">Coenzyme PQQ synthesis protein B</fullName>
    </recommendedName>
    <alternativeName>
        <fullName evidence="6">Pyrroloquinoline quinone biosynthesis protein B</fullName>
    </alternativeName>
</protein>
<comment type="pathway">
    <text evidence="1 6">Cofactor biosynthesis; pyrroloquinoline quinone biosynthesis.</text>
</comment>
<proteinExistence type="inferred from homology"/>
<feature type="domain" description="Metallo-beta-lactamase" evidence="7">
    <location>
        <begin position="50"/>
        <end position="270"/>
    </location>
</feature>
<dbReference type="NCBIfam" id="TIGR02108">
    <property type="entry name" value="PQQ_syn_pqqB"/>
    <property type="match status" value="1"/>
</dbReference>
<keyword evidence="5 6" id="KW-0884">PQQ biosynthesis</keyword>
<evidence type="ECO:0000259" key="7">
    <source>
        <dbReference type="Pfam" id="PF12706"/>
    </source>
</evidence>
<dbReference type="GO" id="GO:0018189">
    <property type="term" value="P:pyrroloquinoline quinone biosynthetic process"/>
    <property type="evidence" value="ECO:0007669"/>
    <property type="project" value="UniProtKB-UniRule"/>
</dbReference>
<dbReference type="InterPro" id="IPR011842">
    <property type="entry name" value="PQQ_synth_PqqB"/>
</dbReference>
<accession>A0A4R6DXH9</accession>
<dbReference type="Gene3D" id="3.60.15.10">
    <property type="entry name" value="Ribonuclease Z/Hydroxyacylglutathione hydrolase-like"/>
    <property type="match status" value="1"/>
</dbReference>
<evidence type="ECO:0000313" key="9">
    <source>
        <dbReference type="Proteomes" id="UP000295129"/>
    </source>
</evidence>
<evidence type="ECO:0000256" key="1">
    <source>
        <dbReference type="ARBA" id="ARBA00004886"/>
    </source>
</evidence>
<dbReference type="UniPathway" id="UPA00539"/>
<dbReference type="InterPro" id="IPR001279">
    <property type="entry name" value="Metallo-B-lactamas"/>
</dbReference>
<dbReference type="SUPFAM" id="SSF56281">
    <property type="entry name" value="Metallo-hydrolase/oxidoreductase"/>
    <property type="match status" value="1"/>
</dbReference>
<gene>
    <name evidence="6" type="primary">pqqB</name>
    <name evidence="8" type="ORF">C7389_11090</name>
</gene>
<dbReference type="CDD" id="cd16274">
    <property type="entry name" value="PQQB-like_MBL-fold"/>
    <property type="match status" value="1"/>
</dbReference>
<keyword evidence="4 6" id="KW-0813">Transport</keyword>
<sequence length="303" mass="32589">MKIRILGAAAGGGFPQWNCNCRNCSGLRSGTLRARARSQSSIAASGDGEHWLLVNASPDVLQQLRGFPALQPGRVLRDSAIAAILLIDAQIDHSTGLLMLREHLKPHALWCTAAVHEDLSGAYPLFPLLSAYCGLDWHELPLARQVAVEGVPGLTLSALALHSNAPPYSPYRDRPREGDNVGISLIAANGRRLFYAPGLGEMTPAVWAAMREADCVLVDGTLWTDDELIRLGVSSRSAREMGHLPLSGAGGMLAWLARLPAGTRKVLIHINNTNPVLDEDSPEHAELAARGVELAWDGMEIDL</sequence>
<comment type="similarity">
    <text evidence="2 6">Belongs to the PqqB family.</text>
</comment>
<dbReference type="EMBL" id="SNVV01000010">
    <property type="protein sequence ID" value="TDN49997.1"/>
    <property type="molecule type" value="Genomic_DNA"/>
</dbReference>
<dbReference type="HAMAP" id="MF_00653">
    <property type="entry name" value="PQQ_syn_PqqB"/>
    <property type="match status" value="1"/>
</dbReference>
<evidence type="ECO:0000313" key="8">
    <source>
        <dbReference type="EMBL" id="TDN49997.1"/>
    </source>
</evidence>
<evidence type="ECO:0000256" key="6">
    <source>
        <dbReference type="HAMAP-Rule" id="MF_00653"/>
    </source>
</evidence>
<evidence type="ECO:0000256" key="5">
    <source>
        <dbReference type="ARBA" id="ARBA00022905"/>
    </source>
</evidence>
<evidence type="ECO:0000256" key="3">
    <source>
        <dbReference type="ARBA" id="ARBA00015084"/>
    </source>
</evidence>
<evidence type="ECO:0000256" key="4">
    <source>
        <dbReference type="ARBA" id="ARBA00022448"/>
    </source>
</evidence>
<dbReference type="Proteomes" id="UP000295129">
    <property type="component" value="Unassembled WGS sequence"/>
</dbReference>
<keyword evidence="9" id="KW-1185">Reference proteome</keyword>
<dbReference type="AlphaFoldDB" id="A0A4R6DXH9"/>
<dbReference type="RefSeq" id="WP_133592036.1">
    <property type="nucleotide sequence ID" value="NZ_SNVV01000010.1"/>
</dbReference>
<evidence type="ECO:0000256" key="2">
    <source>
        <dbReference type="ARBA" id="ARBA00008481"/>
    </source>
</evidence>
<comment type="function">
    <text evidence="6">May be involved in the transport of PQQ or its precursor to the periplasm.</text>
</comment>